<protein>
    <recommendedName>
        <fullName evidence="3">Endonuclease/exonuclease/phosphatase domain-containing protein</fullName>
    </recommendedName>
</protein>
<evidence type="ECO:0000313" key="1">
    <source>
        <dbReference type="EMBL" id="CAH0560638.1"/>
    </source>
</evidence>
<organism evidence="1 2">
    <name type="scientific">Brassicogethes aeneus</name>
    <name type="common">Rape pollen beetle</name>
    <name type="synonym">Meligethes aeneus</name>
    <dbReference type="NCBI Taxonomy" id="1431903"/>
    <lineage>
        <taxon>Eukaryota</taxon>
        <taxon>Metazoa</taxon>
        <taxon>Ecdysozoa</taxon>
        <taxon>Arthropoda</taxon>
        <taxon>Hexapoda</taxon>
        <taxon>Insecta</taxon>
        <taxon>Pterygota</taxon>
        <taxon>Neoptera</taxon>
        <taxon>Endopterygota</taxon>
        <taxon>Coleoptera</taxon>
        <taxon>Polyphaga</taxon>
        <taxon>Cucujiformia</taxon>
        <taxon>Nitidulidae</taxon>
        <taxon>Meligethinae</taxon>
        <taxon>Brassicogethes</taxon>
    </lineage>
</organism>
<dbReference type="Gene3D" id="3.60.10.10">
    <property type="entry name" value="Endonuclease/exonuclease/phosphatase"/>
    <property type="match status" value="1"/>
</dbReference>
<proteinExistence type="predicted"/>
<evidence type="ECO:0000313" key="2">
    <source>
        <dbReference type="Proteomes" id="UP001154078"/>
    </source>
</evidence>
<gene>
    <name evidence="1" type="ORF">MELIAE_LOCUS10365</name>
</gene>
<dbReference type="Proteomes" id="UP001154078">
    <property type="component" value="Chromosome 7"/>
</dbReference>
<dbReference type="SUPFAM" id="SSF56219">
    <property type="entry name" value="DNase I-like"/>
    <property type="match status" value="1"/>
</dbReference>
<name>A0A9P0FME1_BRAAE</name>
<dbReference type="InterPro" id="IPR036691">
    <property type="entry name" value="Endo/exonu/phosph_ase_sf"/>
</dbReference>
<dbReference type="AlphaFoldDB" id="A0A9P0FME1"/>
<accession>A0A9P0FME1</accession>
<keyword evidence="2" id="KW-1185">Reference proteome</keyword>
<dbReference type="EMBL" id="OV121138">
    <property type="protein sequence ID" value="CAH0560638.1"/>
    <property type="molecule type" value="Genomic_DNA"/>
</dbReference>
<reference evidence="1" key="1">
    <citation type="submission" date="2021-12" db="EMBL/GenBank/DDBJ databases">
        <authorList>
            <person name="King R."/>
        </authorList>
    </citation>
    <scope>NUCLEOTIDE SEQUENCE</scope>
</reference>
<dbReference type="OrthoDB" id="6781229at2759"/>
<sequence>MLDNTLTYEKLEDLNSLSIEQHCEISAVLIPVFNLTVITVYRLPNPKGSFVIFMEIIEKVCNKVNFKRGNVLIVDDFNVWFKNVNRQDDDVDASRLIDLLNGFGLSKLVDLPTRNANTIDNAFTNIINTHVDVMLNIQKFPYLLDLLQIGAEMTSFQTKNRVLGMAVEANTRALFTSRLKWLKVLLLYDDKIGQSTSVLHPLDMKSSLKLKS</sequence>
<evidence type="ECO:0008006" key="3">
    <source>
        <dbReference type="Google" id="ProtNLM"/>
    </source>
</evidence>